<feature type="binding site" evidence="11">
    <location>
        <position position="307"/>
    </location>
    <ligand>
        <name>Zn(2+)</name>
        <dbReference type="ChEBI" id="CHEBI:29105"/>
    </ligand>
</feature>
<keyword evidence="10" id="KW-0539">Nucleus</keyword>
<dbReference type="GO" id="GO:0000978">
    <property type="term" value="F:RNA polymerase II cis-regulatory region sequence-specific DNA binding"/>
    <property type="evidence" value="ECO:0007669"/>
    <property type="project" value="TreeGrafter"/>
</dbReference>
<dbReference type="GO" id="GO:0006915">
    <property type="term" value="P:apoptotic process"/>
    <property type="evidence" value="ECO:0007669"/>
    <property type="project" value="UniProtKB-KW"/>
</dbReference>
<comment type="similarity">
    <text evidence="2">Belongs to the p53 family.</text>
</comment>
<dbReference type="PANTHER" id="PTHR11447:SF16">
    <property type="entry name" value="P53 PROTEIN LONG FORM VARIANT 1"/>
    <property type="match status" value="1"/>
</dbReference>
<dbReference type="GO" id="GO:0046872">
    <property type="term" value="F:metal ion binding"/>
    <property type="evidence" value="ECO:0007669"/>
    <property type="project" value="UniProtKB-KW"/>
</dbReference>
<evidence type="ECO:0000256" key="5">
    <source>
        <dbReference type="ARBA" id="ARBA00022833"/>
    </source>
</evidence>
<dbReference type="InterPro" id="IPR002117">
    <property type="entry name" value="p53_tumour_suppressor"/>
</dbReference>
<feature type="region of interest" description="Disordered" evidence="13">
    <location>
        <begin position="1"/>
        <end position="48"/>
    </location>
</feature>
<dbReference type="InterPro" id="IPR011615">
    <property type="entry name" value="p53_DNA-bd"/>
</dbReference>
<keyword evidence="9" id="KW-0804">Transcription</keyword>
<proteinExistence type="inferred from homology"/>
<protein>
    <recommendedName>
        <fullName evidence="14">p53 DNA-binding domain-containing protein</fullName>
    </recommendedName>
</protein>
<feature type="region of interest" description="Disordered" evidence="13">
    <location>
        <begin position="344"/>
        <end position="368"/>
    </location>
</feature>
<evidence type="ECO:0000313" key="16">
    <source>
        <dbReference type="Proteomes" id="UP001497623"/>
    </source>
</evidence>
<evidence type="ECO:0000313" key="15">
    <source>
        <dbReference type="EMBL" id="CAL4162826.1"/>
    </source>
</evidence>
<keyword evidence="3" id="KW-0053">Apoptosis</keyword>
<organism evidence="15 16">
    <name type="scientific">Meganyctiphanes norvegica</name>
    <name type="common">Northern krill</name>
    <name type="synonym">Thysanopoda norvegica</name>
    <dbReference type="NCBI Taxonomy" id="48144"/>
    <lineage>
        <taxon>Eukaryota</taxon>
        <taxon>Metazoa</taxon>
        <taxon>Ecdysozoa</taxon>
        <taxon>Arthropoda</taxon>
        <taxon>Crustacea</taxon>
        <taxon>Multicrustacea</taxon>
        <taxon>Malacostraca</taxon>
        <taxon>Eumalacostraca</taxon>
        <taxon>Eucarida</taxon>
        <taxon>Euphausiacea</taxon>
        <taxon>Euphausiidae</taxon>
        <taxon>Meganyctiphanes</taxon>
    </lineage>
</organism>
<keyword evidence="16" id="KW-1185">Reference proteome</keyword>
<evidence type="ECO:0000256" key="4">
    <source>
        <dbReference type="ARBA" id="ARBA00022723"/>
    </source>
</evidence>
<dbReference type="InterPro" id="IPR012346">
    <property type="entry name" value="p53/RUNT-type_TF_DNA-bd_sf"/>
</dbReference>
<evidence type="ECO:0000256" key="12">
    <source>
        <dbReference type="PIRSR" id="PIRSR602117-3"/>
    </source>
</evidence>
<dbReference type="Pfam" id="PF00870">
    <property type="entry name" value="P53"/>
    <property type="match status" value="1"/>
</dbReference>
<evidence type="ECO:0000256" key="9">
    <source>
        <dbReference type="ARBA" id="ARBA00023163"/>
    </source>
</evidence>
<dbReference type="AlphaFoldDB" id="A0AAV2S410"/>
<evidence type="ECO:0000256" key="8">
    <source>
        <dbReference type="ARBA" id="ARBA00023159"/>
    </source>
</evidence>
<dbReference type="Proteomes" id="UP001497623">
    <property type="component" value="Unassembled WGS sequence"/>
</dbReference>
<feature type="domain" description="p53 DNA-binding" evidence="14">
    <location>
        <begin position="249"/>
        <end position="349"/>
    </location>
</feature>
<reference evidence="15 16" key="1">
    <citation type="submission" date="2024-05" db="EMBL/GenBank/DDBJ databases">
        <authorList>
            <person name="Wallberg A."/>
        </authorList>
    </citation>
    <scope>NUCLEOTIDE SEQUENCE [LARGE SCALE GENOMIC DNA]</scope>
</reference>
<gene>
    <name evidence="15" type="ORF">MNOR_LOCUS32889</name>
</gene>
<keyword evidence="4 11" id="KW-0479">Metal-binding</keyword>
<evidence type="ECO:0000256" key="6">
    <source>
        <dbReference type="ARBA" id="ARBA00023015"/>
    </source>
</evidence>
<dbReference type="GO" id="GO:0000981">
    <property type="term" value="F:DNA-binding transcription factor activity, RNA polymerase II-specific"/>
    <property type="evidence" value="ECO:0007669"/>
    <property type="project" value="TreeGrafter"/>
</dbReference>
<accession>A0AAV2S410</accession>
<dbReference type="Gene3D" id="2.60.40.720">
    <property type="match status" value="1"/>
</dbReference>
<evidence type="ECO:0000256" key="2">
    <source>
        <dbReference type="ARBA" id="ARBA00006167"/>
    </source>
</evidence>
<dbReference type="EMBL" id="CAXKWB010045805">
    <property type="protein sequence ID" value="CAL4162826.1"/>
    <property type="molecule type" value="Genomic_DNA"/>
</dbReference>
<comment type="subcellular location">
    <subcellularLocation>
        <location evidence="1">Nucleus</location>
    </subcellularLocation>
</comment>
<dbReference type="SUPFAM" id="SSF49417">
    <property type="entry name" value="p53-like transcription factors"/>
    <property type="match status" value="1"/>
</dbReference>
<evidence type="ECO:0000256" key="7">
    <source>
        <dbReference type="ARBA" id="ARBA00023125"/>
    </source>
</evidence>
<name>A0AAV2S410_MEGNR</name>
<evidence type="ECO:0000256" key="11">
    <source>
        <dbReference type="PIRSR" id="PIRSR602117-1"/>
    </source>
</evidence>
<comment type="cofactor">
    <cofactor evidence="11">
        <name>Zn(2+)</name>
        <dbReference type="ChEBI" id="CHEBI:29105"/>
    </cofactor>
    <text evidence="11">Binds 1 zinc ion per subunit.</text>
</comment>
<feature type="non-terminal residue" evidence="15">
    <location>
        <position position="434"/>
    </location>
</feature>
<keyword evidence="8" id="KW-0010">Activator</keyword>
<evidence type="ECO:0000256" key="3">
    <source>
        <dbReference type="ARBA" id="ARBA00022703"/>
    </source>
</evidence>
<feature type="cross-link" description="Glycyl lysine isopeptide (Lys-Gly) (interchain with G-Cter in ubiquitin)" evidence="12">
    <location>
        <position position="350"/>
    </location>
</feature>
<feature type="binding site" evidence="11">
    <location>
        <position position="303"/>
    </location>
    <ligand>
        <name>Zn(2+)</name>
        <dbReference type="ChEBI" id="CHEBI:29105"/>
    </ligand>
</feature>
<comment type="caution">
    <text evidence="15">The sequence shown here is derived from an EMBL/GenBank/DDBJ whole genome shotgun (WGS) entry which is preliminary data.</text>
</comment>
<evidence type="ECO:0000256" key="1">
    <source>
        <dbReference type="ARBA" id="ARBA00004123"/>
    </source>
</evidence>
<dbReference type="PANTHER" id="PTHR11447">
    <property type="entry name" value="CELLULAR TUMOR ANTIGEN P53"/>
    <property type="match status" value="1"/>
</dbReference>
<keyword evidence="6" id="KW-0805">Transcription regulation</keyword>
<dbReference type="InterPro" id="IPR008967">
    <property type="entry name" value="p53-like_TF_DNA-bd_sf"/>
</dbReference>
<evidence type="ECO:0000256" key="10">
    <source>
        <dbReference type="ARBA" id="ARBA00023242"/>
    </source>
</evidence>
<feature type="compositionally biased region" description="Low complexity" evidence="13">
    <location>
        <begin position="25"/>
        <end position="48"/>
    </location>
</feature>
<evidence type="ECO:0000256" key="13">
    <source>
        <dbReference type="SAM" id="MobiDB-lite"/>
    </source>
</evidence>
<evidence type="ECO:0000259" key="14">
    <source>
        <dbReference type="Pfam" id="PF00870"/>
    </source>
</evidence>
<keyword evidence="7" id="KW-0238">DNA-binding</keyword>
<keyword evidence="5 11" id="KW-0862">Zinc</keyword>
<sequence>MVKALKPPLSPSQDYVTEGPGWPVQQQQQHPQQQQQQQQHQHQQQQQPQLIYPMPQPTQAPMGQQQQQQLPSFQTFHPQPVQQPLNSFQGPVNHHYNPGTPLGITQDYVKKQPGSKALWAPPTTESFLVTNTNLPPVDYYSNYDKLVGTGTEVTTCSVNQGYGTVQQYPKKDNLRGNYCFQLIFPDDSTKLVVTQINAVSAFPETSSDSLNTIFCPKGSQLTDKISYYLGMSYRPKNIAPNRDIDSKDWNSFSEHLLTVSGSGESKYEEVHHPSVVLKPTSTGEIVNGNASCLKYCVQIEFLCRNSCLTRKDLTLICQLEENGVVYGRECLEIKVSACPRRDAKAKDKKKSAQTPSDTKNLYLPSPQPMKRTADTAFEPQGEDIFNLGGDVKRFALLSYMEKKFQQMFPDQHTEAKQQFQSMWAATWNRNEDIW</sequence>
<dbReference type="GO" id="GO:0005634">
    <property type="term" value="C:nucleus"/>
    <property type="evidence" value="ECO:0007669"/>
    <property type="project" value="UniProtKB-SubCell"/>
</dbReference>